<name>A0ABT8KIU9_9BACT</name>
<dbReference type="SUPFAM" id="SSF117074">
    <property type="entry name" value="Hypothetical protein PA1324"/>
    <property type="match status" value="3"/>
</dbReference>
<evidence type="ECO:0000256" key="4">
    <source>
        <dbReference type="PROSITE-ProRule" id="PRU00339"/>
    </source>
</evidence>
<protein>
    <submittedName>
        <fullName evidence="5">Carboxypeptidase regulatory-like domain-containing protein</fullName>
    </submittedName>
</protein>
<dbReference type="RefSeq" id="WP_346750378.1">
    <property type="nucleotide sequence ID" value="NZ_JAUJEA010000001.1"/>
</dbReference>
<dbReference type="PROSITE" id="PS50005">
    <property type="entry name" value="TPR"/>
    <property type="match status" value="1"/>
</dbReference>
<proteinExistence type="inferred from homology"/>
<evidence type="ECO:0000313" key="5">
    <source>
        <dbReference type="EMBL" id="MDN5200353.1"/>
    </source>
</evidence>
<dbReference type="Proteomes" id="UP001172082">
    <property type="component" value="Unassembled WGS sequence"/>
</dbReference>
<feature type="repeat" description="TPR" evidence="4">
    <location>
        <begin position="91"/>
        <end position="124"/>
    </location>
</feature>
<keyword evidence="2" id="KW-0964">Secreted</keyword>
<dbReference type="Gene3D" id="1.25.40.10">
    <property type="entry name" value="Tetratricopeptide repeat domain"/>
    <property type="match status" value="1"/>
</dbReference>
<evidence type="ECO:0000313" key="6">
    <source>
        <dbReference type="Proteomes" id="UP001172082"/>
    </source>
</evidence>
<comment type="caution">
    <text evidence="5">The sequence shown here is derived from an EMBL/GenBank/DDBJ whole genome shotgun (WGS) entry which is preliminary data.</text>
</comment>
<dbReference type="Gene3D" id="2.60.40.10">
    <property type="entry name" value="Immunoglobulins"/>
    <property type="match status" value="4"/>
</dbReference>
<evidence type="ECO:0000256" key="1">
    <source>
        <dbReference type="ARBA" id="ARBA00007257"/>
    </source>
</evidence>
<accession>A0ABT8KIU9</accession>
<dbReference type="InterPro" id="IPR019734">
    <property type="entry name" value="TPR_rpt"/>
</dbReference>
<gene>
    <name evidence="5" type="ORF">QQ008_03250</name>
</gene>
<keyword evidence="4" id="KW-0802">TPR repeat</keyword>
<dbReference type="SUPFAM" id="SSF48452">
    <property type="entry name" value="TPR-like"/>
    <property type="match status" value="1"/>
</dbReference>
<keyword evidence="3" id="KW-0732">Signal</keyword>
<dbReference type="SUPFAM" id="SSF49478">
    <property type="entry name" value="Cna protein B-type domain"/>
    <property type="match status" value="1"/>
</dbReference>
<dbReference type="EMBL" id="JAUJEA010000001">
    <property type="protein sequence ID" value="MDN5200353.1"/>
    <property type="molecule type" value="Genomic_DNA"/>
</dbReference>
<dbReference type="InterPro" id="IPR011990">
    <property type="entry name" value="TPR-like_helical_dom_sf"/>
</dbReference>
<dbReference type="Pfam" id="PF13620">
    <property type="entry name" value="CarboxypepD_reg"/>
    <property type="match status" value="1"/>
</dbReference>
<dbReference type="PANTHER" id="PTHR36108">
    <property type="entry name" value="COLOSSIN-B-RELATED"/>
    <property type="match status" value="1"/>
</dbReference>
<sequence length="1184" mass="131987">MKLLLDQYQNTRFNRASVYLKNLLVITICIILVFISTGSVHGQKIRNFRSTVTQNSLEENKRIADELFSKGLYYSSLNYYQHVLDGDPANYESMYQMAEAYYELRHYDKAAELYQQVMDGNLEDFPLSTYKYAQALQALAQYDQAINMYNNFIGANHQDYASEIKSAGKHIESCRLAQKLLRNSPDVEISKLYGLPGNSSSNFAAIPLNDSIIYFTGSETLHRKKNQRFENFSGKFDTVYFNRIFQVIDKSGAVSRREMVKIPLSSQYQSIGSPSYSSDLKKLYYTICTTNETTSACDLYYSERKSNSWSKPQKLNEVINPPGSNTKHPMIVLDETNAEVLFFSSDRKGGFGGYDIWYCKKDSLGKFNAPVNLGKAINTSSDEITPFFDIHAGNLYFSSNGHVGLGEFDIYMVNLNFEDRNGKVFNLGYPINSSSDDYYFNLYEYGQKGFLTSNRLEARNSESGNYFDNIFTLRFSKSFAFQGLPDYIAEVGTVDEEDAEFNLFDEKFAYKTLTPEDVLANLSPEEDIQISGNLMNADGTPVSGEDITLLNESGETIATTKSDSQGSFAFRNLPGGQFYSVALDAIDEGTSISLDFKDKDGNLLTSANAENDPRFFKFKNLPDKQFTDALLAEEDVTISGSLIQSGMAVANKQVFLTDEAGNIIASTTSDENGRFAFRGLPGGSKYLVAMDEKDQAIEINLELSNEAGQPLAKTSSKSEPALFKYRNLDDKQYKNALLAEEDVTISGTLSLDGIVAANKEVFLTDSKGNIVATTTSDENGNFRFKQLPGGENYSILLNEQDQGLEINLNLTNKTGKVLASANSKRNPALFQYKKLSDQSYESVLLAEEDVSISGTLMNGTLAAANKKVLVVDGDGNVVASAISDDKGSFDFRKLPGGEHYTVLLDESDANLGITLNLTNQNGQVIASANSKQDPRFFQYRSLNDQEYETSLLAEEDISISGTLLQDGTSAVNKKVYLTDSEGNIVAETTTDEKGGFNFKDLPGGKNYQVVMEKDESNLELFVDLKNKNGDLLASVNSNENKNFFAYKDLNNQDTQLNDQNVSDASFNLSEERTSALLSSIRSVMTHKQYLSRVESKYSMEERRILNLRVQIGAYSKPKPGLFDGLINVPTIDERFEGGLVKYLTGNFKNLSEAEILRKRTYDQGILDAFISVYLDGKRIAILIY</sequence>
<evidence type="ECO:0000256" key="3">
    <source>
        <dbReference type="ARBA" id="ARBA00022729"/>
    </source>
</evidence>
<comment type="similarity">
    <text evidence="1">Belongs to the serine-aspartate repeat-containing protein (SDr) family.</text>
</comment>
<keyword evidence="6" id="KW-1185">Reference proteome</keyword>
<evidence type="ECO:0000256" key="2">
    <source>
        <dbReference type="ARBA" id="ARBA00022525"/>
    </source>
</evidence>
<organism evidence="5 6">
    <name type="scientific">Splendidivirga corallicola</name>
    <dbReference type="NCBI Taxonomy" id="3051826"/>
    <lineage>
        <taxon>Bacteria</taxon>
        <taxon>Pseudomonadati</taxon>
        <taxon>Bacteroidota</taxon>
        <taxon>Cytophagia</taxon>
        <taxon>Cytophagales</taxon>
        <taxon>Splendidivirgaceae</taxon>
        <taxon>Splendidivirga</taxon>
    </lineage>
</organism>
<reference evidence="5" key="1">
    <citation type="submission" date="2023-06" db="EMBL/GenBank/DDBJ databases">
        <title>Genomic of Parafulvivirga corallium.</title>
        <authorList>
            <person name="Wang G."/>
        </authorList>
    </citation>
    <scope>NUCLEOTIDE SEQUENCE</scope>
    <source>
        <strain evidence="5">BMA10</strain>
    </source>
</reference>
<dbReference type="InterPro" id="IPR013783">
    <property type="entry name" value="Ig-like_fold"/>
</dbReference>
<dbReference type="PANTHER" id="PTHR36108:SF13">
    <property type="entry name" value="COLOSSIN-B-RELATED"/>
    <property type="match status" value="1"/>
</dbReference>